<gene>
    <name evidence="1" type="ORF">RFULGI_LOCUS16928</name>
</gene>
<protein>
    <submittedName>
        <fullName evidence="1">16050_t:CDS:1</fullName>
    </submittedName>
</protein>
<dbReference type="AlphaFoldDB" id="A0A9N9JTI5"/>
<proteinExistence type="predicted"/>
<keyword evidence="2" id="KW-1185">Reference proteome</keyword>
<comment type="caution">
    <text evidence="1">The sequence shown here is derived from an EMBL/GenBank/DDBJ whole genome shotgun (WGS) entry which is preliminary data.</text>
</comment>
<evidence type="ECO:0000313" key="1">
    <source>
        <dbReference type="EMBL" id="CAG8792949.1"/>
    </source>
</evidence>
<dbReference type="Proteomes" id="UP000789396">
    <property type="component" value="Unassembled WGS sequence"/>
</dbReference>
<reference evidence="1" key="1">
    <citation type="submission" date="2021-06" db="EMBL/GenBank/DDBJ databases">
        <authorList>
            <person name="Kallberg Y."/>
            <person name="Tangrot J."/>
            <person name="Rosling A."/>
        </authorList>
    </citation>
    <scope>NUCLEOTIDE SEQUENCE</scope>
    <source>
        <strain evidence="1">IN212</strain>
    </source>
</reference>
<accession>A0A9N9JTI5</accession>
<evidence type="ECO:0000313" key="2">
    <source>
        <dbReference type="Proteomes" id="UP000789396"/>
    </source>
</evidence>
<name>A0A9N9JTI5_9GLOM</name>
<feature type="non-terminal residue" evidence="1">
    <location>
        <position position="282"/>
    </location>
</feature>
<dbReference type="OrthoDB" id="2406981at2759"/>
<organism evidence="1 2">
    <name type="scientific">Racocetra fulgida</name>
    <dbReference type="NCBI Taxonomy" id="60492"/>
    <lineage>
        <taxon>Eukaryota</taxon>
        <taxon>Fungi</taxon>
        <taxon>Fungi incertae sedis</taxon>
        <taxon>Mucoromycota</taxon>
        <taxon>Glomeromycotina</taxon>
        <taxon>Glomeromycetes</taxon>
        <taxon>Diversisporales</taxon>
        <taxon>Gigasporaceae</taxon>
        <taxon>Racocetra</taxon>
    </lineage>
</organism>
<sequence length="282" mass="32745">LIYLGAIIPRLHYGIDICNWWTIWSEKDLKKGVYLYPIRVGWQTVLEINNKNFYTQVLEGNEKHEHYPGYRCQVGLKFSDIEKASSPAITSLYRHICQNNNTNFSGPQVLGWDDPYMLEQSLTDIEFRPFLIKIDKYNIYITALGCPSTGNADEVEAGVGYTAMLTGEHLGKRAIYIQRIDLDGCHIEIYQDGVSKYHYTGTTPNEVWKASKKLKKFRGTELFGLEHPLTHQVLLAKQIPKCDETYWHNKNIMNHLYNHFLHSHTISNIQWHKFLLIGKIVQ</sequence>
<feature type="non-terminal residue" evidence="1">
    <location>
        <position position="1"/>
    </location>
</feature>
<dbReference type="EMBL" id="CAJVPZ010063133">
    <property type="protein sequence ID" value="CAG8792949.1"/>
    <property type="molecule type" value="Genomic_DNA"/>
</dbReference>